<dbReference type="InterPro" id="IPR036043">
    <property type="entry name" value="Phosphoglycerate_kinase_sf"/>
</dbReference>
<gene>
    <name evidence="7" type="ORF">LCGC14_2214810</name>
</gene>
<protein>
    <recommendedName>
        <fullName evidence="2">phosphoglycerate kinase</fullName>
        <ecNumber evidence="2">2.7.2.3</ecNumber>
    </recommendedName>
</protein>
<proteinExistence type="predicted"/>
<dbReference type="SUPFAM" id="SSF53748">
    <property type="entry name" value="Phosphoglycerate kinase"/>
    <property type="match status" value="1"/>
</dbReference>
<organism evidence="7">
    <name type="scientific">marine sediment metagenome</name>
    <dbReference type="NCBI Taxonomy" id="412755"/>
    <lineage>
        <taxon>unclassified sequences</taxon>
        <taxon>metagenomes</taxon>
        <taxon>ecological metagenomes</taxon>
    </lineage>
</organism>
<keyword evidence="3" id="KW-0808">Transferase</keyword>
<name>A0A0F9E065_9ZZZZ</name>
<accession>A0A0F9E065</accession>
<dbReference type="GO" id="GO:0006094">
    <property type="term" value="P:gluconeogenesis"/>
    <property type="evidence" value="ECO:0007669"/>
    <property type="project" value="TreeGrafter"/>
</dbReference>
<dbReference type="PANTHER" id="PTHR11406">
    <property type="entry name" value="PHOSPHOGLYCERATE KINASE"/>
    <property type="match status" value="1"/>
</dbReference>
<dbReference type="PANTHER" id="PTHR11406:SF23">
    <property type="entry name" value="PHOSPHOGLYCERATE KINASE 1, CHLOROPLASTIC-RELATED"/>
    <property type="match status" value="1"/>
</dbReference>
<dbReference type="EMBL" id="LAZR01029469">
    <property type="protein sequence ID" value="KKL59491.1"/>
    <property type="molecule type" value="Genomic_DNA"/>
</dbReference>
<dbReference type="InterPro" id="IPR001576">
    <property type="entry name" value="Phosphoglycerate_kinase"/>
</dbReference>
<sequence>MPVRPITKADLAGKRLLVRADLNVPIRDGEITDSSRIDRFAAGMRPLLEQGARLVILTHLGRPGGEMNPELSVDKLRPALARALGCKVVFSDVSTGYSAERLSLDLGPGEALLCENVRFNRGEETNDPALAREFARLGELYVNDAFSCAHRAHASTEAIAHELPSYAGPLLMEELAALEAALDAPQRPAVAIVGGAKVSTKIPVLR</sequence>
<dbReference type="GO" id="GO:0005524">
    <property type="term" value="F:ATP binding"/>
    <property type="evidence" value="ECO:0007669"/>
    <property type="project" value="UniProtKB-KW"/>
</dbReference>
<evidence type="ECO:0000313" key="7">
    <source>
        <dbReference type="EMBL" id="KKL59491.1"/>
    </source>
</evidence>
<evidence type="ECO:0000256" key="5">
    <source>
        <dbReference type="ARBA" id="ARBA00022777"/>
    </source>
</evidence>
<dbReference type="EC" id="2.7.2.3" evidence="2"/>
<evidence type="ECO:0000256" key="3">
    <source>
        <dbReference type="ARBA" id="ARBA00022679"/>
    </source>
</evidence>
<keyword evidence="6" id="KW-0067">ATP-binding</keyword>
<comment type="caution">
    <text evidence="7">The sequence shown here is derived from an EMBL/GenBank/DDBJ whole genome shotgun (WGS) entry which is preliminary data.</text>
</comment>
<dbReference type="AlphaFoldDB" id="A0A0F9E065"/>
<evidence type="ECO:0000256" key="2">
    <source>
        <dbReference type="ARBA" id="ARBA00013061"/>
    </source>
</evidence>
<dbReference type="GO" id="GO:0004618">
    <property type="term" value="F:phosphoglycerate kinase activity"/>
    <property type="evidence" value="ECO:0007669"/>
    <property type="project" value="UniProtKB-EC"/>
</dbReference>
<dbReference type="GO" id="GO:0043531">
    <property type="term" value="F:ADP binding"/>
    <property type="evidence" value="ECO:0007669"/>
    <property type="project" value="TreeGrafter"/>
</dbReference>
<dbReference type="Pfam" id="PF00162">
    <property type="entry name" value="PGK"/>
    <property type="match status" value="1"/>
</dbReference>
<comment type="catalytic activity">
    <reaction evidence="1">
        <text>(2R)-3-phosphoglycerate + ATP = (2R)-3-phospho-glyceroyl phosphate + ADP</text>
        <dbReference type="Rhea" id="RHEA:14801"/>
        <dbReference type="ChEBI" id="CHEBI:30616"/>
        <dbReference type="ChEBI" id="CHEBI:57604"/>
        <dbReference type="ChEBI" id="CHEBI:58272"/>
        <dbReference type="ChEBI" id="CHEBI:456216"/>
        <dbReference type="EC" id="2.7.2.3"/>
    </reaction>
</comment>
<feature type="non-terminal residue" evidence="7">
    <location>
        <position position="206"/>
    </location>
</feature>
<evidence type="ECO:0000256" key="1">
    <source>
        <dbReference type="ARBA" id="ARBA00000642"/>
    </source>
</evidence>
<keyword evidence="4" id="KW-0547">Nucleotide-binding</keyword>
<evidence type="ECO:0000256" key="6">
    <source>
        <dbReference type="ARBA" id="ARBA00022840"/>
    </source>
</evidence>
<dbReference type="GO" id="GO:0006096">
    <property type="term" value="P:glycolytic process"/>
    <property type="evidence" value="ECO:0007669"/>
    <property type="project" value="InterPro"/>
</dbReference>
<keyword evidence="5" id="KW-0418">Kinase</keyword>
<dbReference type="InterPro" id="IPR015824">
    <property type="entry name" value="Phosphoglycerate_kinase_N"/>
</dbReference>
<reference evidence="7" key="1">
    <citation type="journal article" date="2015" name="Nature">
        <title>Complex archaea that bridge the gap between prokaryotes and eukaryotes.</title>
        <authorList>
            <person name="Spang A."/>
            <person name="Saw J.H."/>
            <person name="Jorgensen S.L."/>
            <person name="Zaremba-Niedzwiedzka K."/>
            <person name="Martijn J."/>
            <person name="Lind A.E."/>
            <person name="van Eijk R."/>
            <person name="Schleper C."/>
            <person name="Guy L."/>
            <person name="Ettema T.J."/>
        </authorList>
    </citation>
    <scope>NUCLEOTIDE SEQUENCE</scope>
</reference>
<evidence type="ECO:0000256" key="4">
    <source>
        <dbReference type="ARBA" id="ARBA00022741"/>
    </source>
</evidence>
<dbReference type="Gene3D" id="3.40.50.1260">
    <property type="entry name" value="Phosphoglycerate kinase, N-terminal domain"/>
    <property type="match status" value="2"/>
</dbReference>
<dbReference type="PRINTS" id="PR00477">
    <property type="entry name" value="PHGLYCKINASE"/>
</dbReference>
<dbReference type="GO" id="GO:0005829">
    <property type="term" value="C:cytosol"/>
    <property type="evidence" value="ECO:0007669"/>
    <property type="project" value="TreeGrafter"/>
</dbReference>